<dbReference type="RefSeq" id="WP_351962536.1">
    <property type="nucleotide sequence ID" value="NZ_JBEOZM010000048.1"/>
</dbReference>
<evidence type="ECO:0000313" key="2">
    <source>
        <dbReference type="Proteomes" id="UP001490365"/>
    </source>
</evidence>
<dbReference type="EMBL" id="JBEOZM010000048">
    <property type="protein sequence ID" value="MER6274320.1"/>
    <property type="molecule type" value="Genomic_DNA"/>
</dbReference>
<keyword evidence="2" id="KW-1185">Reference proteome</keyword>
<gene>
    <name evidence="1" type="ORF">ABT211_44870</name>
</gene>
<reference evidence="1 2" key="1">
    <citation type="submission" date="2024-06" db="EMBL/GenBank/DDBJ databases">
        <title>The Natural Products Discovery Center: Release of the First 8490 Sequenced Strains for Exploring Actinobacteria Biosynthetic Diversity.</title>
        <authorList>
            <person name="Kalkreuter E."/>
            <person name="Kautsar S.A."/>
            <person name="Yang D."/>
            <person name="Bader C.D."/>
            <person name="Teijaro C.N."/>
            <person name="Fluegel L."/>
            <person name="Davis C.M."/>
            <person name="Simpson J.R."/>
            <person name="Lauterbach L."/>
            <person name="Steele A.D."/>
            <person name="Gui C."/>
            <person name="Meng S."/>
            <person name="Li G."/>
            <person name="Viehrig K."/>
            <person name="Ye F."/>
            <person name="Su P."/>
            <person name="Kiefer A.F."/>
            <person name="Nichols A."/>
            <person name="Cepeda A.J."/>
            <person name="Yan W."/>
            <person name="Fan B."/>
            <person name="Jiang Y."/>
            <person name="Adhikari A."/>
            <person name="Zheng C.-J."/>
            <person name="Schuster L."/>
            <person name="Cowan T.M."/>
            <person name="Smanski M.J."/>
            <person name="Chevrette M.G."/>
            <person name="De Carvalho L.P.S."/>
            <person name="Shen B."/>
        </authorList>
    </citation>
    <scope>NUCLEOTIDE SEQUENCE [LARGE SCALE GENOMIC DNA]</scope>
    <source>
        <strain evidence="1 2">NPDC001694</strain>
    </source>
</reference>
<organism evidence="1 2">
    <name type="scientific">Streptomyces sp. 900105755</name>
    <dbReference type="NCBI Taxonomy" id="3154389"/>
    <lineage>
        <taxon>Bacteria</taxon>
        <taxon>Bacillati</taxon>
        <taxon>Actinomycetota</taxon>
        <taxon>Actinomycetes</taxon>
        <taxon>Kitasatosporales</taxon>
        <taxon>Streptomycetaceae</taxon>
        <taxon>Streptomyces</taxon>
    </lineage>
</organism>
<protein>
    <submittedName>
        <fullName evidence="1">Uncharacterized protein</fullName>
    </submittedName>
</protein>
<sequence length="63" mass="6764">MVTAVGTEAEDLSAECALAARPGYSDLHAQCHQTRDIPLPHYAGILLAARCGCSCHRRARATR</sequence>
<name>A0ABV1TWA3_9ACTN</name>
<evidence type="ECO:0000313" key="1">
    <source>
        <dbReference type="EMBL" id="MER6274320.1"/>
    </source>
</evidence>
<proteinExistence type="predicted"/>
<comment type="caution">
    <text evidence="1">The sequence shown here is derived from an EMBL/GenBank/DDBJ whole genome shotgun (WGS) entry which is preliminary data.</text>
</comment>
<dbReference type="Proteomes" id="UP001490365">
    <property type="component" value="Unassembled WGS sequence"/>
</dbReference>
<accession>A0ABV1TWA3</accession>